<dbReference type="Gene3D" id="3.40.50.300">
    <property type="entry name" value="P-loop containing nucleotide triphosphate hydrolases"/>
    <property type="match status" value="1"/>
</dbReference>
<dbReference type="GO" id="GO:0008817">
    <property type="term" value="F:corrinoid adenosyltransferase activity"/>
    <property type="evidence" value="ECO:0007669"/>
    <property type="project" value="UniProtKB-EC"/>
</dbReference>
<dbReference type="EMBL" id="MNQH01000041">
    <property type="protein sequence ID" value="OKY93253.1"/>
    <property type="molecule type" value="Genomic_DNA"/>
</dbReference>
<gene>
    <name evidence="10" type="ORF">BHV66_09755</name>
</gene>
<evidence type="ECO:0000256" key="6">
    <source>
        <dbReference type="ARBA" id="ARBA00033334"/>
    </source>
</evidence>
<evidence type="ECO:0000256" key="2">
    <source>
        <dbReference type="ARBA" id="ARBA00007487"/>
    </source>
</evidence>
<evidence type="ECO:0000256" key="4">
    <source>
        <dbReference type="ARBA" id="ARBA00024929"/>
    </source>
</evidence>
<accession>A0A1Q6F2U8</accession>
<dbReference type="Proteomes" id="UP000187417">
    <property type="component" value="Unassembled WGS sequence"/>
</dbReference>
<comment type="pathway">
    <text evidence="1">Cofactor biosynthesis; adenosylcobalamin biosynthesis; adenosylcobalamin from cob(II)yrinate a,c-diamide: step 2/7.</text>
</comment>
<comment type="catalytic activity">
    <reaction evidence="8">
        <text>2 cob(II)yrinate a,c diamide + reduced [electron-transfer flavoprotein] + 2 ATP = 2 adenosylcob(III)yrinate a,c-diamide + 2 triphosphate + oxidized [electron-transfer flavoprotein] + 3 H(+)</text>
        <dbReference type="Rhea" id="RHEA:11528"/>
        <dbReference type="Rhea" id="RHEA-COMP:10685"/>
        <dbReference type="Rhea" id="RHEA-COMP:10686"/>
        <dbReference type="ChEBI" id="CHEBI:15378"/>
        <dbReference type="ChEBI" id="CHEBI:18036"/>
        <dbReference type="ChEBI" id="CHEBI:30616"/>
        <dbReference type="ChEBI" id="CHEBI:57692"/>
        <dbReference type="ChEBI" id="CHEBI:58307"/>
        <dbReference type="ChEBI" id="CHEBI:58503"/>
        <dbReference type="ChEBI" id="CHEBI:58537"/>
        <dbReference type="EC" id="2.5.1.17"/>
    </reaction>
</comment>
<evidence type="ECO:0000256" key="8">
    <source>
        <dbReference type="ARBA" id="ARBA00048555"/>
    </source>
</evidence>
<evidence type="ECO:0000256" key="7">
    <source>
        <dbReference type="ARBA" id="ARBA00033354"/>
    </source>
</evidence>
<dbReference type="GO" id="GO:0009236">
    <property type="term" value="P:cobalamin biosynthetic process"/>
    <property type="evidence" value="ECO:0007669"/>
    <property type="project" value="InterPro"/>
</dbReference>
<evidence type="ECO:0000256" key="1">
    <source>
        <dbReference type="ARBA" id="ARBA00005121"/>
    </source>
</evidence>
<evidence type="ECO:0000313" key="11">
    <source>
        <dbReference type="Proteomes" id="UP000187417"/>
    </source>
</evidence>
<dbReference type="InterPro" id="IPR003724">
    <property type="entry name" value="CblAdoTrfase_CobA"/>
</dbReference>
<dbReference type="STRING" id="28117.BHV66_09755"/>
<comment type="function">
    <text evidence="4">Required for both de novo synthesis of the corrin ring for the assimilation of exogenous corrinoids. Participates in the adenosylation of a variety of incomplete and complete corrinoids.</text>
</comment>
<evidence type="ECO:0000256" key="9">
    <source>
        <dbReference type="ARBA" id="ARBA00048692"/>
    </source>
</evidence>
<dbReference type="PIRSF" id="PIRSF015617">
    <property type="entry name" value="Adensltrnsf_CobA"/>
    <property type="match status" value="1"/>
</dbReference>
<dbReference type="CDD" id="cd00561">
    <property type="entry name" value="CobA_ACA"/>
    <property type="match status" value="1"/>
</dbReference>
<evidence type="ECO:0000313" key="10">
    <source>
        <dbReference type="EMBL" id="OKY93253.1"/>
    </source>
</evidence>
<sequence length="179" mass="19558">METKGYVHVYTGNGKGKTTAAFGLALRALCAGKGVYVGQFVKSMKYNETKIERLFNGSDPAFGRIRIEQLGRGCFIGKDPESADAEAARKGWARCADLLRSGEYDVVILDELTIALHFGLLSTAVVLDVLRSRHPAVEVVITGRYAPQALIDAADLVTEMCDVKHYYTQGVLSRDGIDR</sequence>
<keyword evidence="10" id="KW-0808">Transferase</keyword>
<dbReference type="InterPro" id="IPR027417">
    <property type="entry name" value="P-loop_NTPase"/>
</dbReference>
<dbReference type="RefSeq" id="WP_014775870.1">
    <property type="nucleotide sequence ID" value="NZ_DBEWYV010000020.1"/>
</dbReference>
<name>A0A1Q6F2U8_9BACT</name>
<dbReference type="SUPFAM" id="SSF52540">
    <property type="entry name" value="P-loop containing nucleoside triphosphate hydrolases"/>
    <property type="match status" value="1"/>
</dbReference>
<organism evidence="10 11">
    <name type="scientific">Alistipes putredinis</name>
    <dbReference type="NCBI Taxonomy" id="28117"/>
    <lineage>
        <taxon>Bacteria</taxon>
        <taxon>Pseudomonadati</taxon>
        <taxon>Bacteroidota</taxon>
        <taxon>Bacteroidia</taxon>
        <taxon>Bacteroidales</taxon>
        <taxon>Rikenellaceae</taxon>
        <taxon>Alistipes</taxon>
    </lineage>
</organism>
<comment type="catalytic activity">
    <reaction evidence="9">
        <text>2 cob(II)alamin + reduced [electron-transfer flavoprotein] + 2 ATP = 2 adenosylcob(III)alamin + 2 triphosphate + oxidized [electron-transfer flavoprotein] + 3 H(+)</text>
        <dbReference type="Rhea" id="RHEA:28671"/>
        <dbReference type="Rhea" id="RHEA-COMP:10685"/>
        <dbReference type="Rhea" id="RHEA-COMP:10686"/>
        <dbReference type="ChEBI" id="CHEBI:15378"/>
        <dbReference type="ChEBI" id="CHEBI:16304"/>
        <dbReference type="ChEBI" id="CHEBI:18036"/>
        <dbReference type="ChEBI" id="CHEBI:18408"/>
        <dbReference type="ChEBI" id="CHEBI:30616"/>
        <dbReference type="ChEBI" id="CHEBI:57692"/>
        <dbReference type="ChEBI" id="CHEBI:58307"/>
        <dbReference type="EC" id="2.5.1.17"/>
    </reaction>
</comment>
<dbReference type="Pfam" id="PF02572">
    <property type="entry name" value="CobA_CobO_BtuR"/>
    <property type="match status" value="1"/>
</dbReference>
<dbReference type="EC" id="2.5.1.17" evidence="3"/>
<comment type="similarity">
    <text evidence="2">Belongs to the Cob(I)alamin adenosyltransferase family.</text>
</comment>
<evidence type="ECO:0000256" key="5">
    <source>
        <dbReference type="ARBA" id="ARBA00031529"/>
    </source>
</evidence>
<dbReference type="PANTHER" id="PTHR46638">
    <property type="entry name" value="CORRINOID ADENOSYLTRANSFERASE"/>
    <property type="match status" value="1"/>
</dbReference>
<proteinExistence type="inferred from homology"/>
<dbReference type="NCBIfam" id="NF004637">
    <property type="entry name" value="PRK05986.1"/>
    <property type="match status" value="1"/>
</dbReference>
<protein>
    <recommendedName>
        <fullName evidence="3">corrinoid adenosyltransferase</fullName>
        <ecNumber evidence="3">2.5.1.17</ecNumber>
    </recommendedName>
    <alternativeName>
        <fullName evidence="5">Cob(II)alamin adenosyltransferase</fullName>
    </alternativeName>
    <alternativeName>
        <fullName evidence="7">Cob(II)yrinic acid a,c-diamide adenosyltransferase</fullName>
    </alternativeName>
    <alternativeName>
        <fullName evidence="6">Cobinamide/cobalamin adenosyltransferase</fullName>
    </alternativeName>
</protein>
<dbReference type="GO" id="GO:0005524">
    <property type="term" value="F:ATP binding"/>
    <property type="evidence" value="ECO:0007669"/>
    <property type="project" value="InterPro"/>
</dbReference>
<comment type="caution">
    <text evidence="10">The sequence shown here is derived from an EMBL/GenBank/DDBJ whole genome shotgun (WGS) entry which is preliminary data.</text>
</comment>
<dbReference type="PANTHER" id="PTHR46638:SF1">
    <property type="entry name" value="CORRINOID ADENOSYLTRANSFERASE"/>
    <property type="match status" value="1"/>
</dbReference>
<evidence type="ECO:0000256" key="3">
    <source>
        <dbReference type="ARBA" id="ARBA00012454"/>
    </source>
</evidence>
<dbReference type="AlphaFoldDB" id="A0A1Q6F2U8"/>
<dbReference type="GeneID" id="92758650"/>
<dbReference type="NCBIfam" id="TIGR00708">
    <property type="entry name" value="cobA"/>
    <property type="match status" value="1"/>
</dbReference>
<reference evidence="10 11" key="1">
    <citation type="journal article" date="2016" name="Nat. Biotechnol.">
        <title>Measurement of bacterial replication rates in microbial communities.</title>
        <authorList>
            <person name="Brown C.T."/>
            <person name="Olm M.R."/>
            <person name="Thomas B.C."/>
            <person name="Banfield J.F."/>
        </authorList>
    </citation>
    <scope>NUCLEOTIDE SEQUENCE [LARGE SCALE GENOMIC DNA]</scope>
    <source>
        <strain evidence="10">CAG:67_53_122</strain>
    </source>
</reference>